<dbReference type="Gene3D" id="3.40.50.2300">
    <property type="match status" value="1"/>
</dbReference>
<name>A0A087MGJ5_9GAMM</name>
<dbReference type="CDD" id="cd01948">
    <property type="entry name" value="EAL"/>
    <property type="match status" value="1"/>
</dbReference>
<keyword evidence="8" id="KW-1185">Reference proteome</keyword>
<keyword evidence="1" id="KW-0597">Phosphoprotein</keyword>
<dbReference type="PROSITE" id="PS50887">
    <property type="entry name" value="GGDEF"/>
    <property type="match status" value="1"/>
</dbReference>
<dbReference type="STRING" id="1121014.N788_05495"/>
<protein>
    <recommendedName>
        <fullName evidence="9">Diguanylate cyclase</fullName>
    </recommendedName>
</protein>
<dbReference type="NCBIfam" id="TIGR00229">
    <property type="entry name" value="sensory_box"/>
    <property type="match status" value="1"/>
</dbReference>
<dbReference type="PROSITE" id="PS50110">
    <property type="entry name" value="RESPONSE_REGULATORY"/>
    <property type="match status" value="1"/>
</dbReference>
<dbReference type="Pfam" id="PF00990">
    <property type="entry name" value="GGDEF"/>
    <property type="match status" value="1"/>
</dbReference>
<evidence type="ECO:0000259" key="5">
    <source>
        <dbReference type="PROSITE" id="PS50883"/>
    </source>
</evidence>
<dbReference type="SMART" id="SM00448">
    <property type="entry name" value="REC"/>
    <property type="match status" value="1"/>
</dbReference>
<dbReference type="Pfam" id="PF00072">
    <property type="entry name" value="Response_reg"/>
    <property type="match status" value="1"/>
</dbReference>
<feature type="domain" description="EAL" evidence="5">
    <location>
        <begin position="554"/>
        <end position="801"/>
    </location>
</feature>
<dbReference type="InterPro" id="IPR035965">
    <property type="entry name" value="PAS-like_dom_sf"/>
</dbReference>
<dbReference type="PATRIC" id="fig|1121014.3.peg.2004"/>
<sequence length="801" mass="87831">MIVDDSPDSAKILAQAVDGLGEVFVCTSATRALELARSHCPDVVILDIEMPGMSGFELARALREEPATATCSLIFVTGHDPHHFEPASFREGAVDFLAKPINLTTCRLRVGNHLLLKRRSDALLLARAEMDQLMRGLPARVVCMDLNGEVRYVNGSESPSFSMLNTIEPGRRLDACLDGAFMAQVEPLVARARGGYSAEGELQVHAPGQPDRVVRLSAVPAGRGLPEGFVLLLFTDISRLKQAERALFEEKELLRVTLSSIGDAVIAVDTIGRVTFMNPIAEQMTGWTVAQARDQPIEIVMPLTEGESGRQLQNPVYLALSERRTVAMALNCRLNALGGITYHVEDSAAPIRDARGEIRGAIIVFHDVSEARAMAIKMSHLANHDPLTDLPNRVLLQDRINLAIRRAAQMNSRVGLILFDIDNFKLTNNTAGHAIGDRVIQLLASRLQRLLPGGATLARLGGDEFVVLLPETESPESIAELSMLLSAEARQPFVFDEHQVEVTLSGGISIFPDDCPDQEGLLRNADVAMYRAKEDGRNQTCFYSAEYEQRLVERTRAERELRDALQESRLEVHYQAMYDASQRHVVGAEALVRLRSRDGQLVPPLTFIPLAEETGLIVPIGEYVLRKACLAAGKWCKQWPNFRISVNISAVQFAEPSLLKTVQAALDEGGLSPQQLELEITENTLMANVGAARELMQRFRALGIRLSIDDFGTGYSSLTYLRSFPAQTLKLDQAFVRGHLDDQGDLAIVRTIISLGQALGMELVAEGVETNDQASNLAGMGCQTLQGYLFSRPVPEGEFPG</sequence>
<reference evidence="8" key="1">
    <citation type="submission" date="2013-08" db="EMBL/GenBank/DDBJ databases">
        <title>Genome sequencing of Arenimonas donghaensis.</title>
        <authorList>
            <person name="Chen F."/>
            <person name="Wang G."/>
        </authorList>
    </citation>
    <scope>NUCLEOTIDE SEQUENCE [LARGE SCALE GENOMIC DNA]</scope>
    <source>
        <strain evidence="8">HO3-R19</strain>
    </source>
</reference>
<dbReference type="NCBIfam" id="TIGR00254">
    <property type="entry name" value="GGDEF"/>
    <property type="match status" value="1"/>
</dbReference>
<dbReference type="EMBL" id="AVCJ01000034">
    <property type="protein sequence ID" value="KFL35998.1"/>
    <property type="molecule type" value="Genomic_DNA"/>
</dbReference>
<reference evidence="7 8" key="2">
    <citation type="journal article" date="2015" name="Stand. Genomic Sci.">
        <title>High quality draft genomic sequence of Arenimonas donghaensis DSM 18148(T).</title>
        <authorList>
            <person name="Chen F."/>
            <person name="Wang H."/>
            <person name="Cao Y."/>
            <person name="Li X."/>
            <person name="Wang G."/>
        </authorList>
    </citation>
    <scope>NUCLEOTIDE SEQUENCE [LARGE SCALE GENOMIC DNA]</scope>
    <source>
        <strain evidence="7 8">HO3-R19</strain>
    </source>
</reference>
<dbReference type="Proteomes" id="UP000029085">
    <property type="component" value="Unassembled WGS sequence"/>
</dbReference>
<dbReference type="CDD" id="cd01949">
    <property type="entry name" value="GGDEF"/>
    <property type="match status" value="1"/>
</dbReference>
<dbReference type="PROSITE" id="PS50112">
    <property type="entry name" value="PAS"/>
    <property type="match status" value="1"/>
</dbReference>
<evidence type="ECO:0000259" key="3">
    <source>
        <dbReference type="PROSITE" id="PS50112"/>
    </source>
</evidence>
<dbReference type="InterPro" id="IPR043128">
    <property type="entry name" value="Rev_trsase/Diguanyl_cyclase"/>
</dbReference>
<dbReference type="Pfam" id="PF00563">
    <property type="entry name" value="EAL"/>
    <property type="match status" value="1"/>
</dbReference>
<feature type="domain" description="Response regulatory" evidence="2">
    <location>
        <begin position="1"/>
        <end position="114"/>
    </location>
</feature>
<dbReference type="SUPFAM" id="SSF141868">
    <property type="entry name" value="EAL domain-like"/>
    <property type="match status" value="1"/>
</dbReference>
<dbReference type="PROSITE" id="PS50883">
    <property type="entry name" value="EAL"/>
    <property type="match status" value="1"/>
</dbReference>
<evidence type="ECO:0000313" key="7">
    <source>
        <dbReference type="EMBL" id="KFL35998.1"/>
    </source>
</evidence>
<dbReference type="InterPro" id="IPR013656">
    <property type="entry name" value="PAS_4"/>
</dbReference>
<gene>
    <name evidence="7" type="ORF">N788_05495</name>
</gene>
<evidence type="ECO:0000259" key="4">
    <source>
        <dbReference type="PROSITE" id="PS50113"/>
    </source>
</evidence>
<dbReference type="Pfam" id="PF08448">
    <property type="entry name" value="PAS_4"/>
    <property type="match status" value="1"/>
</dbReference>
<accession>A0A087MGJ5</accession>
<feature type="domain" description="GGDEF" evidence="6">
    <location>
        <begin position="412"/>
        <end position="545"/>
    </location>
</feature>
<evidence type="ECO:0000259" key="6">
    <source>
        <dbReference type="PROSITE" id="PS50887"/>
    </source>
</evidence>
<dbReference type="SUPFAM" id="SSF55073">
    <property type="entry name" value="Nucleotide cyclase"/>
    <property type="match status" value="1"/>
</dbReference>
<dbReference type="InterPro" id="IPR000700">
    <property type="entry name" value="PAS-assoc_C"/>
</dbReference>
<evidence type="ECO:0000259" key="2">
    <source>
        <dbReference type="PROSITE" id="PS50110"/>
    </source>
</evidence>
<dbReference type="PROSITE" id="PS50113">
    <property type="entry name" value="PAC"/>
    <property type="match status" value="1"/>
</dbReference>
<dbReference type="InterPro" id="IPR000014">
    <property type="entry name" value="PAS"/>
</dbReference>
<dbReference type="SMART" id="SM00267">
    <property type="entry name" value="GGDEF"/>
    <property type="match status" value="1"/>
</dbReference>
<dbReference type="InterPro" id="IPR001789">
    <property type="entry name" value="Sig_transdc_resp-reg_receiver"/>
</dbReference>
<dbReference type="GO" id="GO:0000160">
    <property type="term" value="P:phosphorelay signal transduction system"/>
    <property type="evidence" value="ECO:0007669"/>
    <property type="project" value="InterPro"/>
</dbReference>
<organism evidence="7 8">
    <name type="scientific">Arenimonas donghaensis DSM 18148 = HO3-R19</name>
    <dbReference type="NCBI Taxonomy" id="1121014"/>
    <lineage>
        <taxon>Bacteria</taxon>
        <taxon>Pseudomonadati</taxon>
        <taxon>Pseudomonadota</taxon>
        <taxon>Gammaproteobacteria</taxon>
        <taxon>Lysobacterales</taxon>
        <taxon>Lysobacteraceae</taxon>
        <taxon>Arenimonas</taxon>
    </lineage>
</organism>
<dbReference type="InterPro" id="IPR001633">
    <property type="entry name" value="EAL_dom"/>
</dbReference>
<evidence type="ECO:0000313" key="8">
    <source>
        <dbReference type="Proteomes" id="UP000029085"/>
    </source>
</evidence>
<dbReference type="InterPro" id="IPR052155">
    <property type="entry name" value="Biofilm_reg_signaling"/>
</dbReference>
<dbReference type="Gene3D" id="3.30.450.20">
    <property type="entry name" value="PAS domain"/>
    <property type="match status" value="2"/>
</dbReference>
<proteinExistence type="predicted"/>
<dbReference type="SMART" id="SM00052">
    <property type="entry name" value="EAL"/>
    <property type="match status" value="1"/>
</dbReference>
<dbReference type="InterPro" id="IPR035919">
    <property type="entry name" value="EAL_sf"/>
</dbReference>
<dbReference type="SMART" id="SM00091">
    <property type="entry name" value="PAS"/>
    <property type="match status" value="2"/>
</dbReference>
<dbReference type="Gene3D" id="3.20.20.450">
    <property type="entry name" value="EAL domain"/>
    <property type="match status" value="1"/>
</dbReference>
<feature type="domain" description="PAS" evidence="3">
    <location>
        <begin position="250"/>
        <end position="323"/>
    </location>
</feature>
<dbReference type="SUPFAM" id="SSF52172">
    <property type="entry name" value="CheY-like"/>
    <property type="match status" value="1"/>
</dbReference>
<dbReference type="InterPro" id="IPR011006">
    <property type="entry name" value="CheY-like_superfamily"/>
</dbReference>
<feature type="domain" description="PAC" evidence="4">
    <location>
        <begin position="328"/>
        <end position="380"/>
    </location>
</feature>
<dbReference type="InterPro" id="IPR000160">
    <property type="entry name" value="GGDEF_dom"/>
</dbReference>
<dbReference type="CDD" id="cd00130">
    <property type="entry name" value="PAS"/>
    <property type="match status" value="1"/>
</dbReference>
<dbReference type="PANTHER" id="PTHR44757">
    <property type="entry name" value="DIGUANYLATE CYCLASE DGCP"/>
    <property type="match status" value="1"/>
</dbReference>
<dbReference type="InterPro" id="IPR029787">
    <property type="entry name" value="Nucleotide_cyclase"/>
</dbReference>
<dbReference type="SUPFAM" id="SSF55785">
    <property type="entry name" value="PYP-like sensor domain (PAS domain)"/>
    <property type="match status" value="1"/>
</dbReference>
<feature type="modified residue" description="4-aspartylphosphate" evidence="1">
    <location>
        <position position="47"/>
    </location>
</feature>
<dbReference type="AlphaFoldDB" id="A0A087MGJ5"/>
<dbReference type="PANTHER" id="PTHR44757:SF4">
    <property type="entry name" value="DIGUANYLATE CYCLASE DGCE-RELATED"/>
    <property type="match status" value="1"/>
</dbReference>
<comment type="caution">
    <text evidence="7">The sequence shown here is derived from an EMBL/GenBank/DDBJ whole genome shotgun (WGS) entry which is preliminary data.</text>
</comment>
<evidence type="ECO:0000256" key="1">
    <source>
        <dbReference type="PROSITE-ProRule" id="PRU00169"/>
    </source>
</evidence>
<dbReference type="Gene3D" id="3.30.70.270">
    <property type="match status" value="1"/>
</dbReference>
<evidence type="ECO:0008006" key="9">
    <source>
        <dbReference type="Google" id="ProtNLM"/>
    </source>
</evidence>